<organism evidence="4 5">
    <name type="scientific">Phtheirospermum japonicum</name>
    <dbReference type="NCBI Taxonomy" id="374723"/>
    <lineage>
        <taxon>Eukaryota</taxon>
        <taxon>Viridiplantae</taxon>
        <taxon>Streptophyta</taxon>
        <taxon>Embryophyta</taxon>
        <taxon>Tracheophyta</taxon>
        <taxon>Spermatophyta</taxon>
        <taxon>Magnoliopsida</taxon>
        <taxon>eudicotyledons</taxon>
        <taxon>Gunneridae</taxon>
        <taxon>Pentapetalae</taxon>
        <taxon>asterids</taxon>
        <taxon>lamiids</taxon>
        <taxon>Lamiales</taxon>
        <taxon>Orobanchaceae</taxon>
        <taxon>Orobanchaceae incertae sedis</taxon>
        <taxon>Phtheirospermum</taxon>
    </lineage>
</organism>
<dbReference type="InterPro" id="IPR008942">
    <property type="entry name" value="ENTH_VHS"/>
</dbReference>
<dbReference type="EMBL" id="BMAC01000105">
    <property type="protein sequence ID" value="GFP85432.1"/>
    <property type="molecule type" value="Genomic_DNA"/>
</dbReference>
<name>A0A830BGZ7_9LAMI</name>
<dbReference type="GO" id="GO:0043328">
    <property type="term" value="P:protein transport to vacuole involved in ubiquitin-dependent protein catabolic process via the multivesicular body sorting pathway"/>
    <property type="evidence" value="ECO:0007669"/>
    <property type="project" value="InterPro"/>
</dbReference>
<keyword evidence="5" id="KW-1185">Reference proteome</keyword>
<dbReference type="OrthoDB" id="2018246at2759"/>
<feature type="domain" description="VHS" evidence="3">
    <location>
        <begin position="194"/>
        <end position="230"/>
    </location>
</feature>
<feature type="region of interest" description="Disordered" evidence="2">
    <location>
        <begin position="257"/>
        <end position="276"/>
    </location>
</feature>
<dbReference type="GO" id="GO:0035091">
    <property type="term" value="F:phosphatidylinositol binding"/>
    <property type="evidence" value="ECO:0007669"/>
    <property type="project" value="InterPro"/>
</dbReference>
<dbReference type="InterPro" id="IPR002014">
    <property type="entry name" value="VHS_dom"/>
</dbReference>
<dbReference type="InterPro" id="IPR044836">
    <property type="entry name" value="TOL_plant"/>
</dbReference>
<comment type="similarity">
    <text evidence="1">Belongs to the TOM1 family.</text>
</comment>
<dbReference type="PANTHER" id="PTHR46646">
    <property type="entry name" value="TOM1-LIKE PROTEIN 1"/>
    <property type="match status" value="1"/>
</dbReference>
<feature type="compositionally biased region" description="Polar residues" evidence="2">
    <location>
        <begin position="258"/>
        <end position="268"/>
    </location>
</feature>
<dbReference type="Gene3D" id="1.25.40.90">
    <property type="match status" value="1"/>
</dbReference>
<proteinExistence type="inferred from homology"/>
<dbReference type="SUPFAM" id="SSF48464">
    <property type="entry name" value="ENTH/VHS domain"/>
    <property type="match status" value="1"/>
</dbReference>
<sequence>MSLLLRVLNLLYRRAFTGEEFRKRDEIDAGVGGDGINDNYLNIHNLISFARLLSAKRRHPLLFLVALITNKCHPLPFLVALPTEFHHFWWHFKADKRYSALFLVANSATQLLDFEENLNMSWHLQLNLTVPHLLLSPLEMSDNLKDKVSQLGERLKIGGSGVGQKISAGMSSISFKMKELFQGGNQIDKLVEEATTETLDGPDWATNLEIYDMINRDRMIVKNCERAFAEVAAEKSLKTRGIKFPGRDNDRLAPIFTPQRSPNATLAQQLHREIPT</sequence>
<accession>A0A830BGZ7</accession>
<dbReference type="PANTHER" id="PTHR46646:SF1">
    <property type="entry name" value="TOM1-LIKE PROTEIN 1"/>
    <property type="match status" value="1"/>
</dbReference>
<evidence type="ECO:0000313" key="4">
    <source>
        <dbReference type="EMBL" id="GFP85432.1"/>
    </source>
</evidence>
<comment type="caution">
    <text evidence="4">The sequence shown here is derived from an EMBL/GenBank/DDBJ whole genome shotgun (WGS) entry which is preliminary data.</text>
</comment>
<evidence type="ECO:0000256" key="1">
    <source>
        <dbReference type="ARBA" id="ARBA00007708"/>
    </source>
</evidence>
<protein>
    <recommendedName>
        <fullName evidence="3">VHS domain-containing protein</fullName>
    </recommendedName>
</protein>
<evidence type="ECO:0000259" key="3">
    <source>
        <dbReference type="PROSITE" id="PS50179"/>
    </source>
</evidence>
<evidence type="ECO:0000313" key="5">
    <source>
        <dbReference type="Proteomes" id="UP000653305"/>
    </source>
</evidence>
<reference evidence="4" key="1">
    <citation type="submission" date="2020-07" db="EMBL/GenBank/DDBJ databases">
        <title>Ethylene signaling mediates host invasion by parasitic plants.</title>
        <authorList>
            <person name="Yoshida S."/>
        </authorList>
    </citation>
    <scope>NUCLEOTIDE SEQUENCE</scope>
    <source>
        <strain evidence="4">Okayama</strain>
    </source>
</reference>
<gene>
    <name evidence="4" type="ORF">PHJA_000686900</name>
</gene>
<dbReference type="AlphaFoldDB" id="A0A830BGZ7"/>
<dbReference type="GO" id="GO:0043130">
    <property type="term" value="F:ubiquitin binding"/>
    <property type="evidence" value="ECO:0007669"/>
    <property type="project" value="InterPro"/>
</dbReference>
<dbReference type="Proteomes" id="UP000653305">
    <property type="component" value="Unassembled WGS sequence"/>
</dbReference>
<evidence type="ECO:0000256" key="2">
    <source>
        <dbReference type="SAM" id="MobiDB-lite"/>
    </source>
</evidence>
<dbReference type="PROSITE" id="PS50179">
    <property type="entry name" value="VHS"/>
    <property type="match status" value="1"/>
</dbReference>